<protein>
    <submittedName>
        <fullName evidence="3">DUF2147 domain-containing protein</fullName>
    </submittedName>
</protein>
<name>A0A923N5P9_9BACT</name>
<keyword evidence="4" id="KW-1185">Reference proteome</keyword>
<accession>A0A923N5P9</accession>
<dbReference type="InterPro" id="IPR019223">
    <property type="entry name" value="DUF2147"/>
</dbReference>
<dbReference type="Proteomes" id="UP000603640">
    <property type="component" value="Unassembled WGS sequence"/>
</dbReference>
<dbReference type="EMBL" id="JACRVF010000001">
    <property type="protein sequence ID" value="MBC5991382.1"/>
    <property type="molecule type" value="Genomic_DNA"/>
</dbReference>
<feature type="signal peptide" evidence="1">
    <location>
        <begin position="1"/>
        <end position="20"/>
    </location>
</feature>
<evidence type="ECO:0000259" key="2">
    <source>
        <dbReference type="Pfam" id="PF09917"/>
    </source>
</evidence>
<dbReference type="PANTHER" id="PTHR36919">
    <property type="entry name" value="BLR1215 PROTEIN"/>
    <property type="match status" value="1"/>
</dbReference>
<keyword evidence="1" id="KW-0732">Signal</keyword>
<evidence type="ECO:0000256" key="1">
    <source>
        <dbReference type="SAM" id="SignalP"/>
    </source>
</evidence>
<evidence type="ECO:0000313" key="4">
    <source>
        <dbReference type="Proteomes" id="UP000603640"/>
    </source>
</evidence>
<proteinExistence type="predicted"/>
<feature type="domain" description="DUF2147" evidence="2">
    <location>
        <begin position="27"/>
        <end position="142"/>
    </location>
</feature>
<reference evidence="3" key="1">
    <citation type="submission" date="2020-08" db="EMBL/GenBank/DDBJ databases">
        <title>Pontibacter sp. SD6 16S ribosomal RNA gene Genome sequencing and assembly.</title>
        <authorList>
            <person name="Kang M."/>
        </authorList>
    </citation>
    <scope>NUCLEOTIDE SEQUENCE</scope>
    <source>
        <strain evidence="3">SD6</strain>
    </source>
</reference>
<dbReference type="Gene3D" id="2.40.128.520">
    <property type="match status" value="1"/>
</dbReference>
<sequence length="150" mass="16894">MKKHLLTLVVLMLFGTCAWAQKMSPVGVWTNEDGKAKFEIYKCSGDKLCGKIISLREPNRNGKPKMDDNNPTKSLRNRPLLGLEFLKGFEYEGDNKWDDGTIYDPESGKTYSCYMKMVGKDKLEVKGYIGISLIGRAQTWTRVDGSASTK</sequence>
<organism evidence="3 4">
    <name type="scientific">Pontibacter cellulosilyticus</name>
    <dbReference type="NCBI Taxonomy" id="1720253"/>
    <lineage>
        <taxon>Bacteria</taxon>
        <taxon>Pseudomonadati</taxon>
        <taxon>Bacteroidota</taxon>
        <taxon>Cytophagia</taxon>
        <taxon>Cytophagales</taxon>
        <taxon>Hymenobacteraceae</taxon>
        <taxon>Pontibacter</taxon>
    </lineage>
</organism>
<dbReference type="Pfam" id="PF09917">
    <property type="entry name" value="DUF2147"/>
    <property type="match status" value="1"/>
</dbReference>
<dbReference type="AlphaFoldDB" id="A0A923N5P9"/>
<comment type="caution">
    <text evidence="3">The sequence shown here is derived from an EMBL/GenBank/DDBJ whole genome shotgun (WGS) entry which is preliminary data.</text>
</comment>
<gene>
    <name evidence="3" type="ORF">H8S84_00875</name>
</gene>
<feature type="chain" id="PRO_5037989128" evidence="1">
    <location>
        <begin position="21"/>
        <end position="150"/>
    </location>
</feature>
<dbReference type="PANTHER" id="PTHR36919:SF2">
    <property type="entry name" value="BLL6627 PROTEIN"/>
    <property type="match status" value="1"/>
</dbReference>
<dbReference type="RefSeq" id="WP_187065388.1">
    <property type="nucleotide sequence ID" value="NZ_JACRVF010000001.1"/>
</dbReference>
<evidence type="ECO:0000313" key="3">
    <source>
        <dbReference type="EMBL" id="MBC5991382.1"/>
    </source>
</evidence>